<reference evidence="3" key="2">
    <citation type="submission" date="2023-04" db="EMBL/GenBank/DDBJ databases">
        <authorList>
            <person name="Bruccoleri R.E."/>
            <person name="Oakeley E.J."/>
            <person name="Faust A.-M."/>
            <person name="Dessus-Babus S."/>
            <person name="Altorfer M."/>
            <person name="Burckhardt D."/>
            <person name="Oertli M."/>
            <person name="Naumann U."/>
            <person name="Petersen F."/>
            <person name="Wong J."/>
        </authorList>
    </citation>
    <scope>NUCLEOTIDE SEQUENCE</scope>
    <source>
        <strain evidence="3">GSM-AAB239-AS_SAM_17_03QT</strain>
        <tissue evidence="3">Leaf</tissue>
    </source>
</reference>
<dbReference type="EMBL" id="JANAVB010008171">
    <property type="protein sequence ID" value="KAJ6842045.1"/>
    <property type="molecule type" value="Genomic_DNA"/>
</dbReference>
<organism evidence="3 5">
    <name type="scientific">Iris pallida</name>
    <name type="common">Sweet iris</name>
    <dbReference type="NCBI Taxonomy" id="29817"/>
    <lineage>
        <taxon>Eukaryota</taxon>
        <taxon>Viridiplantae</taxon>
        <taxon>Streptophyta</taxon>
        <taxon>Embryophyta</taxon>
        <taxon>Tracheophyta</taxon>
        <taxon>Spermatophyta</taxon>
        <taxon>Magnoliopsida</taxon>
        <taxon>Liliopsida</taxon>
        <taxon>Asparagales</taxon>
        <taxon>Iridaceae</taxon>
        <taxon>Iridoideae</taxon>
        <taxon>Irideae</taxon>
        <taxon>Iris</taxon>
    </lineage>
</organism>
<accession>A0AAX6GN05</accession>
<keyword evidence="5" id="KW-1185">Reference proteome</keyword>
<gene>
    <name evidence="2" type="ORF">M6B38_106550</name>
    <name evidence="3" type="ORF">M6B38_126025</name>
    <name evidence="4" type="ORF">M6B38_304255</name>
</gene>
<dbReference type="EMBL" id="JANAVB010017998">
    <property type="protein sequence ID" value="KAJ6830080.1"/>
    <property type="molecule type" value="Genomic_DNA"/>
</dbReference>
<feature type="compositionally biased region" description="Basic residues" evidence="1">
    <location>
        <begin position="68"/>
        <end position="77"/>
    </location>
</feature>
<evidence type="ECO:0000313" key="5">
    <source>
        <dbReference type="Proteomes" id="UP001140949"/>
    </source>
</evidence>
<proteinExistence type="predicted"/>
<name>A0AAX6GN05_IRIPA</name>
<feature type="region of interest" description="Disordered" evidence="1">
    <location>
        <begin position="26"/>
        <end position="77"/>
    </location>
</feature>
<sequence length="94" mass="10625">MATATHLPPAICNFPQAVYTAALRSSRAATRVHGGDASPQRQRRVPPATRSLFPTSGGHRPSLDQRRRAPPRRQRRNLLLRSRRIIFTARLKFC</sequence>
<dbReference type="Proteomes" id="UP001140949">
    <property type="component" value="Unassembled WGS sequence"/>
</dbReference>
<dbReference type="AlphaFoldDB" id="A0AAX6GN05"/>
<evidence type="ECO:0000313" key="3">
    <source>
        <dbReference type="EMBL" id="KAJ6830080.1"/>
    </source>
</evidence>
<protein>
    <submittedName>
        <fullName evidence="3">Uncharacterized protein</fullName>
    </submittedName>
</protein>
<dbReference type="EMBL" id="JANAVB010034392">
    <property type="protein sequence ID" value="KAJ6807021.1"/>
    <property type="molecule type" value="Genomic_DNA"/>
</dbReference>
<reference evidence="3" key="1">
    <citation type="journal article" date="2023" name="GigaByte">
        <title>Genome assembly of the bearded iris, Iris pallida Lam.</title>
        <authorList>
            <person name="Bruccoleri R.E."/>
            <person name="Oakeley E.J."/>
            <person name="Faust A.M.E."/>
            <person name="Altorfer M."/>
            <person name="Dessus-Babus S."/>
            <person name="Burckhardt D."/>
            <person name="Oertli M."/>
            <person name="Naumann U."/>
            <person name="Petersen F."/>
            <person name="Wong J."/>
        </authorList>
    </citation>
    <scope>NUCLEOTIDE SEQUENCE</scope>
    <source>
        <strain evidence="3">GSM-AAB239-AS_SAM_17_03QT</strain>
    </source>
</reference>
<evidence type="ECO:0000256" key="1">
    <source>
        <dbReference type="SAM" id="MobiDB-lite"/>
    </source>
</evidence>
<evidence type="ECO:0000313" key="4">
    <source>
        <dbReference type="EMBL" id="KAJ6842045.1"/>
    </source>
</evidence>
<comment type="caution">
    <text evidence="3">The sequence shown here is derived from an EMBL/GenBank/DDBJ whole genome shotgun (WGS) entry which is preliminary data.</text>
</comment>
<evidence type="ECO:0000313" key="2">
    <source>
        <dbReference type="EMBL" id="KAJ6807021.1"/>
    </source>
</evidence>